<comment type="caution">
    <text evidence="8">The sequence shown here is derived from an EMBL/GenBank/DDBJ whole genome shotgun (WGS) entry which is preliminary data.</text>
</comment>
<feature type="domain" description="RNA polymerase sigma factor 70 region 4 type 2" evidence="7">
    <location>
        <begin position="108"/>
        <end position="160"/>
    </location>
</feature>
<feature type="domain" description="RNA polymerase sigma-70 region 2" evidence="6">
    <location>
        <begin position="13"/>
        <end position="75"/>
    </location>
</feature>
<dbReference type="GO" id="GO:0016987">
    <property type="term" value="F:sigma factor activity"/>
    <property type="evidence" value="ECO:0007669"/>
    <property type="project" value="UniProtKB-KW"/>
</dbReference>
<evidence type="ECO:0000313" key="9">
    <source>
        <dbReference type="Proteomes" id="UP000823637"/>
    </source>
</evidence>
<dbReference type="InterPro" id="IPR036388">
    <property type="entry name" value="WH-like_DNA-bd_sf"/>
</dbReference>
<organism evidence="8 9">
    <name type="scientific">Candidatus Enterocola intestinipullorum</name>
    <dbReference type="NCBI Taxonomy" id="2840783"/>
    <lineage>
        <taxon>Bacteria</taxon>
        <taxon>Pseudomonadati</taxon>
        <taxon>Bacteroidota</taxon>
        <taxon>Bacteroidia</taxon>
        <taxon>Bacteroidales</taxon>
        <taxon>Candidatus Enterocola</taxon>
    </lineage>
</organism>
<dbReference type="PANTHER" id="PTHR43133:SF8">
    <property type="entry name" value="RNA POLYMERASE SIGMA FACTOR HI_1459-RELATED"/>
    <property type="match status" value="1"/>
</dbReference>
<dbReference type="Pfam" id="PF04542">
    <property type="entry name" value="Sigma70_r2"/>
    <property type="match status" value="1"/>
</dbReference>
<gene>
    <name evidence="8" type="ORF">IAC32_05650</name>
</gene>
<dbReference type="Gene3D" id="1.10.1740.10">
    <property type="match status" value="1"/>
</dbReference>
<evidence type="ECO:0000259" key="7">
    <source>
        <dbReference type="Pfam" id="PF08281"/>
    </source>
</evidence>
<dbReference type="SUPFAM" id="SSF88659">
    <property type="entry name" value="Sigma3 and sigma4 domains of RNA polymerase sigma factors"/>
    <property type="match status" value="1"/>
</dbReference>
<dbReference type="GO" id="GO:0006352">
    <property type="term" value="P:DNA-templated transcription initiation"/>
    <property type="evidence" value="ECO:0007669"/>
    <property type="project" value="InterPro"/>
</dbReference>
<evidence type="ECO:0000313" key="8">
    <source>
        <dbReference type="EMBL" id="MBO8447209.1"/>
    </source>
</evidence>
<dbReference type="InterPro" id="IPR014284">
    <property type="entry name" value="RNA_pol_sigma-70_dom"/>
</dbReference>
<dbReference type="NCBIfam" id="TIGR02937">
    <property type="entry name" value="sigma70-ECF"/>
    <property type="match status" value="1"/>
</dbReference>
<dbReference type="PANTHER" id="PTHR43133">
    <property type="entry name" value="RNA POLYMERASE ECF-TYPE SIGMA FACTO"/>
    <property type="match status" value="1"/>
</dbReference>
<dbReference type="Gene3D" id="1.10.10.10">
    <property type="entry name" value="Winged helix-like DNA-binding domain superfamily/Winged helix DNA-binding domain"/>
    <property type="match status" value="1"/>
</dbReference>
<evidence type="ECO:0000256" key="3">
    <source>
        <dbReference type="ARBA" id="ARBA00023082"/>
    </source>
</evidence>
<reference evidence="8" key="1">
    <citation type="submission" date="2020-10" db="EMBL/GenBank/DDBJ databases">
        <authorList>
            <person name="Gilroy R."/>
        </authorList>
    </citation>
    <scope>NUCLEOTIDE SEQUENCE</scope>
    <source>
        <strain evidence="8">D3-1215</strain>
    </source>
</reference>
<evidence type="ECO:0000256" key="2">
    <source>
        <dbReference type="ARBA" id="ARBA00023015"/>
    </source>
</evidence>
<keyword evidence="4" id="KW-0238">DNA-binding</keyword>
<accession>A0A9D9HDT1</accession>
<dbReference type="InterPro" id="IPR039425">
    <property type="entry name" value="RNA_pol_sigma-70-like"/>
</dbReference>
<evidence type="ECO:0000256" key="1">
    <source>
        <dbReference type="ARBA" id="ARBA00010641"/>
    </source>
</evidence>
<dbReference type="InterPro" id="IPR013324">
    <property type="entry name" value="RNA_pol_sigma_r3/r4-like"/>
</dbReference>
<dbReference type="GO" id="GO:0003677">
    <property type="term" value="F:DNA binding"/>
    <property type="evidence" value="ECO:0007669"/>
    <property type="project" value="UniProtKB-KW"/>
</dbReference>
<dbReference type="InterPro" id="IPR013249">
    <property type="entry name" value="RNA_pol_sigma70_r4_t2"/>
</dbReference>
<sequence length="170" mass="19819">MKAEDFKRKFMPLHPKLYRVAIALVGNKEDAEDILQETYGKLWLKRDELGQLENPEAYCVTMIKNLCLDFLRSAQVGQMTDEDAEMQMDMRITDKTPDRILEEKEQLRQVRQIINRLPQNQKKVIRLQGIAGCSIEEIENLTGLSNGNIRVLLSRARKQIQEQINKLYQS</sequence>
<evidence type="ECO:0000256" key="4">
    <source>
        <dbReference type="ARBA" id="ARBA00023125"/>
    </source>
</evidence>
<reference evidence="8" key="2">
    <citation type="journal article" date="2021" name="PeerJ">
        <title>Extensive microbial diversity within the chicken gut microbiome revealed by metagenomics and culture.</title>
        <authorList>
            <person name="Gilroy R."/>
            <person name="Ravi A."/>
            <person name="Getino M."/>
            <person name="Pursley I."/>
            <person name="Horton D.L."/>
            <person name="Alikhan N.F."/>
            <person name="Baker D."/>
            <person name="Gharbi K."/>
            <person name="Hall N."/>
            <person name="Watson M."/>
            <person name="Adriaenssens E.M."/>
            <person name="Foster-Nyarko E."/>
            <person name="Jarju S."/>
            <person name="Secka A."/>
            <person name="Antonio M."/>
            <person name="Oren A."/>
            <person name="Chaudhuri R.R."/>
            <person name="La Ragione R."/>
            <person name="Hildebrand F."/>
            <person name="Pallen M.J."/>
        </authorList>
    </citation>
    <scope>NUCLEOTIDE SEQUENCE</scope>
    <source>
        <strain evidence="8">D3-1215</strain>
    </source>
</reference>
<name>A0A9D9HDT1_9BACT</name>
<dbReference type="EMBL" id="JADIMR010000085">
    <property type="protein sequence ID" value="MBO8447209.1"/>
    <property type="molecule type" value="Genomic_DNA"/>
</dbReference>
<dbReference type="Pfam" id="PF08281">
    <property type="entry name" value="Sigma70_r4_2"/>
    <property type="match status" value="1"/>
</dbReference>
<dbReference type="AlphaFoldDB" id="A0A9D9HDT1"/>
<keyword evidence="5" id="KW-0804">Transcription</keyword>
<dbReference type="InterPro" id="IPR013325">
    <property type="entry name" value="RNA_pol_sigma_r2"/>
</dbReference>
<keyword evidence="3" id="KW-0731">Sigma factor</keyword>
<keyword evidence="2" id="KW-0805">Transcription regulation</keyword>
<comment type="similarity">
    <text evidence="1">Belongs to the sigma-70 factor family. ECF subfamily.</text>
</comment>
<proteinExistence type="inferred from homology"/>
<dbReference type="Proteomes" id="UP000823637">
    <property type="component" value="Unassembled WGS sequence"/>
</dbReference>
<dbReference type="InterPro" id="IPR007627">
    <property type="entry name" value="RNA_pol_sigma70_r2"/>
</dbReference>
<evidence type="ECO:0000259" key="6">
    <source>
        <dbReference type="Pfam" id="PF04542"/>
    </source>
</evidence>
<dbReference type="SUPFAM" id="SSF88946">
    <property type="entry name" value="Sigma2 domain of RNA polymerase sigma factors"/>
    <property type="match status" value="1"/>
</dbReference>
<evidence type="ECO:0000256" key="5">
    <source>
        <dbReference type="ARBA" id="ARBA00023163"/>
    </source>
</evidence>
<protein>
    <submittedName>
        <fullName evidence="8">RNA polymerase sigma factor</fullName>
    </submittedName>
</protein>